<name>A0A5J6SIU8_9BACI</name>
<dbReference type="Proteomes" id="UP000325517">
    <property type="component" value="Chromosome"/>
</dbReference>
<feature type="transmembrane region" description="Helical" evidence="1">
    <location>
        <begin position="78"/>
        <end position="98"/>
    </location>
</feature>
<evidence type="ECO:0000259" key="2">
    <source>
        <dbReference type="Pfam" id="PF09990"/>
    </source>
</evidence>
<reference evidence="3 4" key="1">
    <citation type="submission" date="2018-07" db="EMBL/GenBank/DDBJ databases">
        <title>Complete genome sequence of Psychrobacillus sp. PB01, isolated from iceberg, and comparative genome analysis of Psychrobacillus strains.</title>
        <authorList>
            <person name="Lee P.C."/>
        </authorList>
    </citation>
    <scope>NUCLEOTIDE SEQUENCE [LARGE SCALE GENOMIC DNA]</scope>
    <source>
        <strain evidence="3 4">PB01</strain>
    </source>
</reference>
<keyword evidence="1" id="KW-0812">Transmembrane</keyword>
<feature type="transmembrane region" description="Helical" evidence="1">
    <location>
        <begin position="118"/>
        <end position="139"/>
    </location>
</feature>
<dbReference type="OrthoDB" id="2873672at2"/>
<proteinExistence type="predicted"/>
<protein>
    <recommendedName>
        <fullName evidence="2">DUF2231 domain-containing protein</fullName>
    </recommendedName>
</protein>
<dbReference type="InterPro" id="IPR019251">
    <property type="entry name" value="DUF2231_TM"/>
</dbReference>
<keyword evidence="4" id="KW-1185">Reference proteome</keyword>
<keyword evidence="1" id="KW-1133">Transmembrane helix</keyword>
<dbReference type="AlphaFoldDB" id="A0A5J6SIU8"/>
<gene>
    <name evidence="3" type="ORF">PB01_02430</name>
</gene>
<feature type="transmembrane region" description="Helical" evidence="1">
    <location>
        <begin position="39"/>
        <end position="58"/>
    </location>
</feature>
<dbReference type="EMBL" id="CP031223">
    <property type="protein sequence ID" value="QFF97758.1"/>
    <property type="molecule type" value="Genomic_DNA"/>
</dbReference>
<organism evidence="3 4">
    <name type="scientific">Psychrobacillus glaciei</name>
    <dbReference type="NCBI Taxonomy" id="2283160"/>
    <lineage>
        <taxon>Bacteria</taxon>
        <taxon>Bacillati</taxon>
        <taxon>Bacillota</taxon>
        <taxon>Bacilli</taxon>
        <taxon>Bacillales</taxon>
        <taxon>Bacillaceae</taxon>
        <taxon>Psychrobacillus</taxon>
    </lineage>
</organism>
<feature type="transmembrane region" description="Helical" evidence="1">
    <location>
        <begin position="6"/>
        <end position="27"/>
    </location>
</feature>
<sequence length="155" mass="16995">MPLHPLIVHFPIALLVLGGIIEIVNVFLKSDFWNKVGTVLIIIGVITGVFSLLTGDGAESFAFEHWGRSVHDTVELHSLLANISVIIFGLLAVIKVLFKHPDYRFRIFKNIAIRKGLITTLIVILSIAGITTLATTGHLGGKIVYENQTITTNNK</sequence>
<dbReference type="KEGG" id="psyo:PB01_02430"/>
<evidence type="ECO:0000256" key="1">
    <source>
        <dbReference type="SAM" id="Phobius"/>
    </source>
</evidence>
<evidence type="ECO:0000313" key="3">
    <source>
        <dbReference type="EMBL" id="QFF97758.1"/>
    </source>
</evidence>
<evidence type="ECO:0000313" key="4">
    <source>
        <dbReference type="Proteomes" id="UP000325517"/>
    </source>
</evidence>
<keyword evidence="1" id="KW-0472">Membrane</keyword>
<feature type="domain" description="DUF2231" evidence="2">
    <location>
        <begin position="2"/>
        <end position="151"/>
    </location>
</feature>
<dbReference type="RefSeq" id="WP_151698702.1">
    <property type="nucleotide sequence ID" value="NZ_CP031223.1"/>
</dbReference>
<accession>A0A5J6SIU8</accession>
<dbReference type="Pfam" id="PF09990">
    <property type="entry name" value="DUF2231"/>
    <property type="match status" value="1"/>
</dbReference>